<accession>A0A151X387</accession>
<feature type="compositionally biased region" description="Basic and acidic residues" evidence="1">
    <location>
        <begin position="67"/>
        <end position="95"/>
    </location>
</feature>
<feature type="compositionally biased region" description="Basic residues" evidence="1">
    <location>
        <begin position="57"/>
        <end position="66"/>
    </location>
</feature>
<reference evidence="2 3" key="1">
    <citation type="submission" date="2015-09" db="EMBL/GenBank/DDBJ databases">
        <title>Trachymyrmex zeteki WGS genome.</title>
        <authorList>
            <person name="Nygaard S."/>
            <person name="Hu H."/>
            <person name="Boomsma J."/>
            <person name="Zhang G."/>
        </authorList>
    </citation>
    <scope>NUCLEOTIDE SEQUENCE [LARGE SCALE GENOMIC DNA]</scope>
    <source>
        <strain evidence="2">Tzet28-1</strain>
        <tissue evidence="2">Whole body</tissue>
    </source>
</reference>
<keyword evidence="3" id="KW-1185">Reference proteome</keyword>
<feature type="non-terminal residue" evidence="2">
    <location>
        <position position="1"/>
    </location>
</feature>
<feature type="compositionally biased region" description="Basic and acidic residues" evidence="1">
    <location>
        <begin position="39"/>
        <end position="54"/>
    </location>
</feature>
<dbReference type="AlphaFoldDB" id="A0A151X387"/>
<dbReference type="Proteomes" id="UP000075809">
    <property type="component" value="Unassembled WGS sequence"/>
</dbReference>
<dbReference type="EMBL" id="KQ982562">
    <property type="protein sequence ID" value="KYQ54862.1"/>
    <property type="molecule type" value="Genomic_DNA"/>
</dbReference>
<gene>
    <name evidence="2" type="ORF">ALC60_06203</name>
</gene>
<sequence length="143" mass="17216">LGRCYVVSILATSCVKLPVPAWEIGSMHEKIDCRLREKERKKERERERERERQSWKSWRKKPKGIRRGVERDEQRERVRERDRSNERGEMPARDRRFSRSFEFSSIKLTAFRWLASHRSLCLVFKVEENWRGSGTSDFSVTAK</sequence>
<evidence type="ECO:0000313" key="3">
    <source>
        <dbReference type="Proteomes" id="UP000075809"/>
    </source>
</evidence>
<evidence type="ECO:0000313" key="2">
    <source>
        <dbReference type="EMBL" id="KYQ54862.1"/>
    </source>
</evidence>
<proteinExistence type="predicted"/>
<name>A0A151X387_9HYME</name>
<organism evidence="2 3">
    <name type="scientific">Mycetomoellerius zeteki</name>
    <dbReference type="NCBI Taxonomy" id="64791"/>
    <lineage>
        <taxon>Eukaryota</taxon>
        <taxon>Metazoa</taxon>
        <taxon>Ecdysozoa</taxon>
        <taxon>Arthropoda</taxon>
        <taxon>Hexapoda</taxon>
        <taxon>Insecta</taxon>
        <taxon>Pterygota</taxon>
        <taxon>Neoptera</taxon>
        <taxon>Endopterygota</taxon>
        <taxon>Hymenoptera</taxon>
        <taxon>Apocrita</taxon>
        <taxon>Aculeata</taxon>
        <taxon>Formicoidea</taxon>
        <taxon>Formicidae</taxon>
        <taxon>Myrmicinae</taxon>
        <taxon>Mycetomoellerius</taxon>
    </lineage>
</organism>
<protein>
    <submittedName>
        <fullName evidence="2">Uncharacterized protein</fullName>
    </submittedName>
</protein>
<evidence type="ECO:0000256" key="1">
    <source>
        <dbReference type="SAM" id="MobiDB-lite"/>
    </source>
</evidence>
<feature type="region of interest" description="Disordered" evidence="1">
    <location>
        <begin position="39"/>
        <end position="95"/>
    </location>
</feature>